<dbReference type="PROSITE" id="PS50011">
    <property type="entry name" value="PROTEIN_KINASE_DOM"/>
    <property type="match status" value="1"/>
</dbReference>
<dbReference type="Proteomes" id="UP001642720">
    <property type="component" value="Unassembled WGS sequence"/>
</dbReference>
<dbReference type="InterPro" id="IPR000719">
    <property type="entry name" value="Prot_kinase_dom"/>
</dbReference>
<dbReference type="Pfam" id="PF00069">
    <property type="entry name" value="Pkinase"/>
    <property type="match status" value="1"/>
</dbReference>
<reference evidence="3 4" key="1">
    <citation type="submission" date="2018-01" db="EMBL/GenBank/DDBJ databases">
        <title>Genome characterization of the sugarcane-associated fungus Trichoderma ghanense CCMA-1212 and their application in lignocelulose bioconversion.</title>
        <authorList>
            <person name="Steindorff A.S."/>
            <person name="Mendes T.D."/>
            <person name="Vilela E.S.D."/>
            <person name="Rodrigues D.S."/>
            <person name="Formighieri E.F."/>
            <person name="Melo I.S."/>
            <person name="Favaro L.C.L."/>
        </authorList>
    </citation>
    <scope>NUCLEOTIDE SEQUENCE [LARGE SCALE GENOMIC DNA]</scope>
    <source>
        <strain evidence="3 4">CCMA-1212</strain>
    </source>
</reference>
<dbReference type="SUPFAM" id="SSF56112">
    <property type="entry name" value="Protein kinase-like (PK-like)"/>
    <property type="match status" value="1"/>
</dbReference>
<sequence>MSQDCMPSMQADGFRDVVLLGSGTQGRVYSSFDEKLKQMVAVKKIDASTPSQQEGVKNEIVALRGRTHPHIIPLLYALLRPQMTLIITPLARGNIHTIVPMRYDLVTQASPFYTMTLQMLSALDFLAREGISHGNIKPANVLVETVTRHGGFFFQLVDFAYAEGTYEAPPHCRHAPAVYKAPETFDASASCPPGPKEDVWSLFVMLAVACGRLSEGGLVRKGLAAAFRDVVGAGVQMAELEGMARQDPTLRASAREVMARLRPESVEVDDGEPGRAEFNDVDTCGYIDVSYDLSSTPSPRASPAPGRPLPERYTHLPPINSSPDASPPTPMTAIIPPPPPYSPPYPSQASRAQQPETPVQGPQSQATQHQTIGQRCLECCCNTPRSLPSGTSTSISTSILTSTSVTARLAPYKPLSPIAPSFFPVSSTRQTPATRQASLTETWNIWGVGDSRNKGNVNGSDGNNRHHHYHHHDDDDGANHYPNHAIHDNVPLHSLDMNRRWEYVPPYPIACDSPPEQEVEEDSPSMPEGGNSWSDSGLGYVP</sequence>
<name>A0ABY2HJ61_9HYPO</name>
<feature type="region of interest" description="Disordered" evidence="1">
    <location>
        <begin position="289"/>
        <end position="369"/>
    </location>
</feature>
<keyword evidence="4" id="KW-1185">Reference proteome</keyword>
<feature type="compositionally biased region" description="Polar residues" evidence="1">
    <location>
        <begin position="347"/>
        <end position="369"/>
    </location>
</feature>
<comment type="caution">
    <text evidence="3">The sequence shown here is derived from an EMBL/GenBank/DDBJ whole genome shotgun (WGS) entry which is preliminary data.</text>
</comment>
<dbReference type="Gene3D" id="3.30.200.20">
    <property type="entry name" value="Phosphorylase Kinase, domain 1"/>
    <property type="match status" value="1"/>
</dbReference>
<dbReference type="GO" id="GO:0016301">
    <property type="term" value="F:kinase activity"/>
    <property type="evidence" value="ECO:0007669"/>
    <property type="project" value="UniProtKB-KW"/>
</dbReference>
<accession>A0ABY2HJ61</accession>
<feature type="domain" description="Protein kinase" evidence="2">
    <location>
        <begin position="14"/>
        <end position="265"/>
    </location>
</feature>
<dbReference type="InterPro" id="IPR011009">
    <property type="entry name" value="Kinase-like_dom_sf"/>
</dbReference>
<dbReference type="PANTHER" id="PTHR48015:SF16">
    <property type="entry name" value="SERINE_THREONINE-PROTEIN KINASE SULU"/>
    <property type="match status" value="1"/>
</dbReference>
<evidence type="ECO:0000313" key="3">
    <source>
        <dbReference type="EMBL" id="TFB07677.1"/>
    </source>
</evidence>
<evidence type="ECO:0000256" key="1">
    <source>
        <dbReference type="SAM" id="MobiDB-lite"/>
    </source>
</evidence>
<feature type="region of interest" description="Disordered" evidence="1">
    <location>
        <begin position="509"/>
        <end position="542"/>
    </location>
</feature>
<keyword evidence="3" id="KW-0808">Transferase</keyword>
<protein>
    <submittedName>
        <fullName evidence="3">Serine/threonine-protein kinase STE20</fullName>
    </submittedName>
</protein>
<dbReference type="InterPro" id="IPR050285">
    <property type="entry name" value="STE20_Ser/Thr_kinase"/>
</dbReference>
<dbReference type="EMBL" id="PPTA01000001">
    <property type="protein sequence ID" value="TFB07677.1"/>
    <property type="molecule type" value="Genomic_DNA"/>
</dbReference>
<feature type="compositionally biased region" description="Pro residues" evidence="1">
    <location>
        <begin position="325"/>
        <end position="346"/>
    </location>
</feature>
<dbReference type="CDD" id="cd00180">
    <property type="entry name" value="PKc"/>
    <property type="match status" value="1"/>
</dbReference>
<dbReference type="GeneID" id="300572997"/>
<dbReference type="RefSeq" id="XP_073563878.1">
    <property type="nucleotide sequence ID" value="XM_073698547.1"/>
</dbReference>
<proteinExistence type="predicted"/>
<evidence type="ECO:0000313" key="4">
    <source>
        <dbReference type="Proteomes" id="UP001642720"/>
    </source>
</evidence>
<gene>
    <name evidence="3" type="ORF">CCMA1212_001113</name>
</gene>
<dbReference type="PANTHER" id="PTHR48015">
    <property type="entry name" value="SERINE/THREONINE-PROTEIN KINASE TAO"/>
    <property type="match status" value="1"/>
</dbReference>
<dbReference type="Gene3D" id="1.10.510.10">
    <property type="entry name" value="Transferase(Phosphotransferase) domain 1"/>
    <property type="match status" value="1"/>
</dbReference>
<feature type="region of interest" description="Disordered" evidence="1">
    <location>
        <begin position="454"/>
        <end position="485"/>
    </location>
</feature>
<keyword evidence="3" id="KW-0418">Kinase</keyword>
<organism evidence="3 4">
    <name type="scientific">Trichoderma ghanense</name>
    <dbReference type="NCBI Taxonomy" id="65468"/>
    <lineage>
        <taxon>Eukaryota</taxon>
        <taxon>Fungi</taxon>
        <taxon>Dikarya</taxon>
        <taxon>Ascomycota</taxon>
        <taxon>Pezizomycotina</taxon>
        <taxon>Sordariomycetes</taxon>
        <taxon>Hypocreomycetidae</taxon>
        <taxon>Hypocreales</taxon>
        <taxon>Hypocreaceae</taxon>
        <taxon>Trichoderma</taxon>
    </lineage>
</organism>
<evidence type="ECO:0000259" key="2">
    <source>
        <dbReference type="PROSITE" id="PS50011"/>
    </source>
</evidence>